<dbReference type="InterPro" id="IPR050287">
    <property type="entry name" value="MTA/SAH_deaminase"/>
</dbReference>
<keyword evidence="1" id="KW-0378">Hydrolase</keyword>
<dbReference type="InterPro" id="IPR011059">
    <property type="entry name" value="Metal-dep_hydrolase_composite"/>
</dbReference>
<dbReference type="Gene3D" id="2.30.40.10">
    <property type="entry name" value="Urease, subunit C, domain 1"/>
    <property type="match status" value="1"/>
</dbReference>
<dbReference type="EMBL" id="JANBVO010000016">
    <property type="protein sequence ID" value="KAJ9144478.1"/>
    <property type="molecule type" value="Genomic_DNA"/>
</dbReference>
<dbReference type="Gene3D" id="3.20.20.140">
    <property type="entry name" value="Metal-dependent hydrolases"/>
    <property type="match status" value="1"/>
</dbReference>
<comment type="caution">
    <text evidence="3">The sequence shown here is derived from an EMBL/GenBank/DDBJ whole genome shotgun (WGS) entry which is preliminary data.</text>
</comment>
<keyword evidence="4" id="KW-1185">Reference proteome</keyword>
<dbReference type="SUPFAM" id="SSF51338">
    <property type="entry name" value="Composite domain of metallo-dependent hydrolases"/>
    <property type="match status" value="1"/>
</dbReference>
<dbReference type="Proteomes" id="UP001174694">
    <property type="component" value="Unassembled WGS sequence"/>
</dbReference>
<gene>
    <name evidence="3" type="ORF">NKR23_g5984</name>
</gene>
<accession>A0AA38VQ09</accession>
<feature type="domain" description="Amidohydrolase-related" evidence="2">
    <location>
        <begin position="70"/>
        <end position="164"/>
    </location>
</feature>
<protein>
    <submittedName>
        <fullName evidence="3">Amidohydrolase</fullName>
    </submittedName>
</protein>
<evidence type="ECO:0000313" key="3">
    <source>
        <dbReference type="EMBL" id="KAJ9144478.1"/>
    </source>
</evidence>
<feature type="domain" description="Amidohydrolase-related" evidence="2">
    <location>
        <begin position="371"/>
        <end position="444"/>
    </location>
</feature>
<reference evidence="3" key="1">
    <citation type="submission" date="2022-07" db="EMBL/GenBank/DDBJ databases">
        <title>Fungi with potential for degradation of polypropylene.</title>
        <authorList>
            <person name="Gostincar C."/>
        </authorList>
    </citation>
    <scope>NUCLEOTIDE SEQUENCE</scope>
    <source>
        <strain evidence="3">EXF-13308</strain>
    </source>
</reference>
<dbReference type="GO" id="GO:0016810">
    <property type="term" value="F:hydrolase activity, acting on carbon-nitrogen (but not peptide) bonds"/>
    <property type="evidence" value="ECO:0007669"/>
    <property type="project" value="InterPro"/>
</dbReference>
<dbReference type="InterPro" id="IPR006680">
    <property type="entry name" value="Amidohydro-rel"/>
</dbReference>
<evidence type="ECO:0000256" key="1">
    <source>
        <dbReference type="ARBA" id="ARBA00022801"/>
    </source>
</evidence>
<evidence type="ECO:0000259" key="2">
    <source>
        <dbReference type="Pfam" id="PF01979"/>
    </source>
</evidence>
<proteinExistence type="predicted"/>
<evidence type="ECO:0000313" key="4">
    <source>
        <dbReference type="Proteomes" id="UP001174694"/>
    </source>
</evidence>
<dbReference type="SUPFAM" id="SSF51556">
    <property type="entry name" value="Metallo-dependent hydrolases"/>
    <property type="match status" value="1"/>
</dbReference>
<dbReference type="PANTHER" id="PTHR43794:SF11">
    <property type="entry name" value="AMIDOHYDROLASE-RELATED DOMAIN-CONTAINING PROTEIN"/>
    <property type="match status" value="1"/>
</dbReference>
<dbReference type="AlphaFoldDB" id="A0AA38VQ09"/>
<name>A0AA38VQ09_9PEZI</name>
<organism evidence="3 4">
    <name type="scientific">Pleurostoma richardsiae</name>
    <dbReference type="NCBI Taxonomy" id="41990"/>
    <lineage>
        <taxon>Eukaryota</taxon>
        <taxon>Fungi</taxon>
        <taxon>Dikarya</taxon>
        <taxon>Ascomycota</taxon>
        <taxon>Pezizomycotina</taxon>
        <taxon>Sordariomycetes</taxon>
        <taxon>Sordariomycetidae</taxon>
        <taxon>Calosphaeriales</taxon>
        <taxon>Pleurostomataceae</taxon>
        <taxon>Pleurostoma</taxon>
    </lineage>
</organism>
<sequence>MSTAAAAAAAATAARAILLKGGTLLVHDDKDRVQTLRNTDILVQANRIAKVGKGIVAPHGAELVDCAGKIISPGFVDTHHHLWQTQLKGRHADQSIFDYIPTGFWQSHVYTPEDMYWGQLGGALEAIDAGTTFVLDHAHGNQSDDHADRALAATVASGIRSIFAYSHAPYFDRWDSKTCELSHDIMPQSSMAHLFKLAGGQPYGNGRVHIGFGFDYWFLPKEAVVGVFTALREAGVKLFTSHYAKNPTLGANPLIHTLAAYGLIRSPSDILVSHATGLDASEVAKLAETQVPVSSTPDTEAQMGFSWPLAFTPGIITTLGVDCHTNNTSSILSQVRSAVQLARLRVAVAETDNGSGAGAPRRIHRELRGGTREAFNAATIGGARAVLLGDSIGSIKEGKLADLVVFDAAASPGMSCVAESDPLTAVVRHSDVRDVEAVMVDGVWRKKGGRLCPVAVDGEAGGGELDWSAVGDKLLESQRAIQQRQQGLNMEKAREALVAMFRIDESRLVGKPRS</sequence>
<dbReference type="PANTHER" id="PTHR43794">
    <property type="entry name" value="AMINOHYDROLASE SSNA-RELATED"/>
    <property type="match status" value="1"/>
</dbReference>
<dbReference type="Pfam" id="PF01979">
    <property type="entry name" value="Amidohydro_1"/>
    <property type="match status" value="2"/>
</dbReference>
<dbReference type="InterPro" id="IPR032466">
    <property type="entry name" value="Metal_Hydrolase"/>
</dbReference>